<evidence type="ECO:0000256" key="10">
    <source>
        <dbReference type="SAM" id="Phobius"/>
    </source>
</evidence>
<dbReference type="Gene3D" id="1.20.5.1930">
    <property type="match status" value="1"/>
</dbReference>
<dbReference type="GO" id="GO:0005524">
    <property type="term" value="F:ATP binding"/>
    <property type="evidence" value="ECO:0007669"/>
    <property type="project" value="UniProtKB-KW"/>
</dbReference>
<evidence type="ECO:0000256" key="9">
    <source>
        <dbReference type="SAM" id="Coils"/>
    </source>
</evidence>
<keyword evidence="7" id="KW-0067">ATP-binding</keyword>
<feature type="transmembrane region" description="Helical" evidence="10">
    <location>
        <begin position="6"/>
        <end position="21"/>
    </location>
</feature>
<dbReference type="InterPro" id="IPR050482">
    <property type="entry name" value="Sensor_HK_TwoCompSys"/>
</dbReference>
<reference evidence="13" key="1">
    <citation type="submission" date="2017-11" db="EMBL/GenBank/DDBJ databases">
        <authorList>
            <person name="Zhu W."/>
        </authorList>
    </citation>
    <scope>NUCLEOTIDE SEQUENCE [LARGE SCALE GENOMIC DNA]</scope>
    <source>
        <strain evidence="13">CAU 1051</strain>
    </source>
</reference>
<dbReference type="GO" id="GO:0016020">
    <property type="term" value="C:membrane"/>
    <property type="evidence" value="ECO:0007669"/>
    <property type="project" value="InterPro"/>
</dbReference>
<dbReference type="Gene3D" id="3.30.565.10">
    <property type="entry name" value="Histidine kinase-like ATPase, C-terminal domain"/>
    <property type="match status" value="1"/>
</dbReference>
<feature type="coiled-coil region" evidence="9">
    <location>
        <begin position="140"/>
        <end position="167"/>
    </location>
</feature>
<dbReference type="AlphaFoldDB" id="A0A3D8PVP4"/>
<dbReference type="InterPro" id="IPR036890">
    <property type="entry name" value="HATPase_C_sf"/>
</dbReference>
<comment type="catalytic activity">
    <reaction evidence="1">
        <text>ATP + protein L-histidine = ADP + protein N-phospho-L-histidine.</text>
        <dbReference type="EC" id="2.7.13.3"/>
    </reaction>
</comment>
<dbReference type="GO" id="GO:0046983">
    <property type="term" value="F:protein dimerization activity"/>
    <property type="evidence" value="ECO:0007669"/>
    <property type="project" value="InterPro"/>
</dbReference>
<dbReference type="PANTHER" id="PTHR24421:SF10">
    <property type="entry name" value="NITRATE_NITRITE SENSOR PROTEIN NARQ"/>
    <property type="match status" value="1"/>
</dbReference>
<keyword evidence="6 12" id="KW-0418">Kinase</keyword>
<keyword evidence="9" id="KW-0175">Coiled coil</keyword>
<keyword evidence="8" id="KW-0902">Two-component regulatory system</keyword>
<evidence type="ECO:0000256" key="2">
    <source>
        <dbReference type="ARBA" id="ARBA00012438"/>
    </source>
</evidence>
<keyword evidence="5" id="KW-0547">Nucleotide-binding</keyword>
<protein>
    <recommendedName>
        <fullName evidence="2">histidine kinase</fullName>
        <ecNumber evidence="2">2.7.13.3</ecNumber>
    </recommendedName>
</protein>
<dbReference type="SUPFAM" id="SSF55874">
    <property type="entry name" value="ATPase domain of HSP90 chaperone/DNA topoisomerase II/histidine kinase"/>
    <property type="match status" value="1"/>
</dbReference>
<dbReference type="EC" id="2.7.13.3" evidence="2"/>
<evidence type="ECO:0000259" key="11">
    <source>
        <dbReference type="Pfam" id="PF07730"/>
    </source>
</evidence>
<evidence type="ECO:0000256" key="3">
    <source>
        <dbReference type="ARBA" id="ARBA00022553"/>
    </source>
</evidence>
<proteinExistence type="predicted"/>
<dbReference type="RefSeq" id="WP_115749170.1">
    <property type="nucleotide sequence ID" value="NZ_PIOD01000006.1"/>
</dbReference>
<keyword evidence="4" id="KW-0808">Transferase</keyword>
<feature type="transmembrane region" description="Helical" evidence="10">
    <location>
        <begin position="52"/>
        <end position="82"/>
    </location>
</feature>
<dbReference type="CDD" id="cd16917">
    <property type="entry name" value="HATPase_UhpB-NarQ-NarX-like"/>
    <property type="match status" value="1"/>
</dbReference>
<feature type="transmembrane region" description="Helical" evidence="10">
    <location>
        <begin position="94"/>
        <end position="111"/>
    </location>
</feature>
<keyword evidence="10" id="KW-0812">Transmembrane</keyword>
<evidence type="ECO:0000256" key="5">
    <source>
        <dbReference type="ARBA" id="ARBA00022741"/>
    </source>
</evidence>
<keyword evidence="3" id="KW-0597">Phosphoprotein</keyword>
<dbReference type="Proteomes" id="UP000256520">
    <property type="component" value="Unassembled WGS sequence"/>
</dbReference>
<evidence type="ECO:0000313" key="13">
    <source>
        <dbReference type="Proteomes" id="UP000256520"/>
    </source>
</evidence>
<accession>A0A3D8PVP4</accession>
<evidence type="ECO:0000256" key="6">
    <source>
        <dbReference type="ARBA" id="ARBA00022777"/>
    </source>
</evidence>
<name>A0A3D8PVP4_9BACI</name>
<keyword evidence="13" id="KW-1185">Reference proteome</keyword>
<dbReference type="OrthoDB" id="199946at2"/>
<gene>
    <name evidence="12" type="ORF">CWR45_07100</name>
</gene>
<evidence type="ECO:0000256" key="7">
    <source>
        <dbReference type="ARBA" id="ARBA00022840"/>
    </source>
</evidence>
<dbReference type="EMBL" id="PIOD01000006">
    <property type="protein sequence ID" value="RDW19822.1"/>
    <property type="molecule type" value="Genomic_DNA"/>
</dbReference>
<evidence type="ECO:0000256" key="4">
    <source>
        <dbReference type="ARBA" id="ARBA00022679"/>
    </source>
</evidence>
<sequence length="361" mass="41389">MKLFWFRFVIFSVLWILLIMIDSKQVPVSIIIFALSLGIYFLLSIHKLPSMLYISLAIIVFIHGFLLTNNVMLGVLLILYLLIDASFRLKEKQFVSYFVVTMILTLLLFFIRGEATFEIVIMLVFLYYLILIISRMTVDRKEQAEIYDQLRGEYRNLKRMNLTAENNARLEERTKIARDIHDSVGHRLTALIMKLEMLMIQDSNNSFGELKKMANESLEETRHAVKVLQTEEDEGIATIVHLIRKLEAESHVLVQFTMKQGVLSVPMTNDRSVALYRVIQESLTNAMRHAGSREVQVILGKSATGDISFEINNAVLNPPPITYGFGLTNMKRRIDEVKGTLSIYQTDRQFVVTGSIPSEGD</sequence>
<evidence type="ECO:0000256" key="8">
    <source>
        <dbReference type="ARBA" id="ARBA00023012"/>
    </source>
</evidence>
<feature type="transmembrane region" description="Helical" evidence="10">
    <location>
        <begin position="117"/>
        <end position="134"/>
    </location>
</feature>
<evidence type="ECO:0000256" key="1">
    <source>
        <dbReference type="ARBA" id="ARBA00000085"/>
    </source>
</evidence>
<dbReference type="Pfam" id="PF07730">
    <property type="entry name" value="HisKA_3"/>
    <property type="match status" value="1"/>
</dbReference>
<dbReference type="InterPro" id="IPR011712">
    <property type="entry name" value="Sig_transdc_His_kin_sub3_dim/P"/>
</dbReference>
<comment type="caution">
    <text evidence="12">The sequence shown here is derived from an EMBL/GenBank/DDBJ whole genome shotgun (WGS) entry which is preliminary data.</text>
</comment>
<dbReference type="GO" id="GO:0000155">
    <property type="term" value="F:phosphorelay sensor kinase activity"/>
    <property type="evidence" value="ECO:0007669"/>
    <property type="project" value="InterPro"/>
</dbReference>
<keyword evidence="10" id="KW-0472">Membrane</keyword>
<keyword evidence="10" id="KW-1133">Transmembrane helix</keyword>
<evidence type="ECO:0000313" key="12">
    <source>
        <dbReference type="EMBL" id="RDW19822.1"/>
    </source>
</evidence>
<feature type="transmembrane region" description="Helical" evidence="10">
    <location>
        <begin position="28"/>
        <end position="46"/>
    </location>
</feature>
<feature type="domain" description="Signal transduction histidine kinase subgroup 3 dimerisation and phosphoacceptor" evidence="11">
    <location>
        <begin position="172"/>
        <end position="231"/>
    </location>
</feature>
<organism evidence="12 13">
    <name type="scientific">Oceanobacillus chungangensis</name>
    <dbReference type="NCBI Taxonomy" id="1229152"/>
    <lineage>
        <taxon>Bacteria</taxon>
        <taxon>Bacillati</taxon>
        <taxon>Bacillota</taxon>
        <taxon>Bacilli</taxon>
        <taxon>Bacillales</taxon>
        <taxon>Bacillaceae</taxon>
        <taxon>Oceanobacillus</taxon>
    </lineage>
</organism>
<dbReference type="PANTHER" id="PTHR24421">
    <property type="entry name" value="NITRATE/NITRITE SENSOR PROTEIN NARX-RELATED"/>
    <property type="match status" value="1"/>
</dbReference>